<comment type="caution">
    <text evidence="2">The sequence shown here is derived from an EMBL/GenBank/DDBJ whole genome shotgun (WGS) entry which is preliminary data.</text>
</comment>
<keyword evidence="3" id="KW-1185">Reference proteome</keyword>
<sequence length="289" mass="30992">MSLAPQNSDTARMGAAANGEISGARIRGVHNQPQIEPQPRAGPLMLGSMIVLGRRTSVLRLRGRIGRYRRTRFPMTRRIDDVQPRSMAVRRGISILDLLPQTTGVALQIPDGIVEQIGVLTILDHRSTTSDDHFLHEGTLQALADVFDLDTDDWALRIPGLTHGLPFRLAIRRPGPAGEQEGEPTLWTIDIQVWTSRSRSGVTPAQPVGGTGVTPLTLQKIAPPPPPPGDRVYLVARGVARISGGGAGGTQVQVVDSPDLLDPTAPTGAIISSDRAAAELLDRRLRISG</sequence>
<dbReference type="RefSeq" id="WP_267777925.1">
    <property type="nucleotide sequence ID" value="NZ_JAPNKE010000002.1"/>
</dbReference>
<accession>A0A9X3F0L5</accession>
<evidence type="ECO:0000313" key="2">
    <source>
        <dbReference type="EMBL" id="MCY1013792.1"/>
    </source>
</evidence>
<organism evidence="2 3">
    <name type="scientific">Nannocystis pusilla</name>
    <dbReference type="NCBI Taxonomy" id="889268"/>
    <lineage>
        <taxon>Bacteria</taxon>
        <taxon>Pseudomonadati</taxon>
        <taxon>Myxococcota</taxon>
        <taxon>Polyangia</taxon>
        <taxon>Nannocystales</taxon>
        <taxon>Nannocystaceae</taxon>
        <taxon>Nannocystis</taxon>
    </lineage>
</organism>
<evidence type="ECO:0000313" key="3">
    <source>
        <dbReference type="Proteomes" id="UP001150924"/>
    </source>
</evidence>
<reference evidence="2" key="1">
    <citation type="submission" date="2022-11" db="EMBL/GenBank/DDBJ databases">
        <title>Minimal conservation of predation-associated metabolite biosynthetic gene clusters underscores biosynthetic potential of Myxococcota including descriptions for ten novel species: Archangium lansinium sp. nov., Myxococcus landrumus sp. nov., Nannocystis bai.</title>
        <authorList>
            <person name="Ahearne A."/>
            <person name="Stevens C."/>
            <person name="Phillips K."/>
        </authorList>
    </citation>
    <scope>NUCLEOTIDE SEQUENCE</scope>
    <source>
        <strain evidence="2">Na p29</strain>
    </source>
</reference>
<dbReference type="EMBL" id="JAPNKE010000002">
    <property type="protein sequence ID" value="MCY1013792.1"/>
    <property type="molecule type" value="Genomic_DNA"/>
</dbReference>
<proteinExistence type="predicted"/>
<protein>
    <submittedName>
        <fullName evidence="2">Uncharacterized protein</fullName>
    </submittedName>
</protein>
<evidence type="ECO:0000256" key="1">
    <source>
        <dbReference type="SAM" id="MobiDB-lite"/>
    </source>
</evidence>
<feature type="region of interest" description="Disordered" evidence="1">
    <location>
        <begin position="200"/>
        <end position="228"/>
    </location>
</feature>
<gene>
    <name evidence="2" type="ORF">OV079_51365</name>
</gene>
<dbReference type="AlphaFoldDB" id="A0A9X3F0L5"/>
<name>A0A9X3F0L5_9BACT</name>
<dbReference type="Proteomes" id="UP001150924">
    <property type="component" value="Unassembled WGS sequence"/>
</dbReference>